<protein>
    <submittedName>
        <fullName evidence="1">Uncharacterized protein</fullName>
    </submittedName>
</protein>
<evidence type="ECO:0000313" key="2">
    <source>
        <dbReference type="Proteomes" id="UP000587367"/>
    </source>
</evidence>
<sequence>MKKPESISMILKNKTLVAVESGIFDKIFI</sequence>
<keyword evidence="2" id="KW-1185">Reference proteome</keyword>
<dbReference type="EMBL" id="JACHKS010000001">
    <property type="protein sequence ID" value="MBB6330220.1"/>
    <property type="molecule type" value="Genomic_DNA"/>
</dbReference>
<comment type="caution">
    <text evidence="1">The sequence shown here is derived from an EMBL/GenBank/DDBJ whole genome shotgun (WGS) entry which is preliminary data.</text>
</comment>
<organism evidence="1 2">
    <name type="scientific">Chryseobacterium sediminis</name>
    <dbReference type="NCBI Taxonomy" id="1679494"/>
    <lineage>
        <taxon>Bacteria</taxon>
        <taxon>Pseudomonadati</taxon>
        <taxon>Bacteroidota</taxon>
        <taxon>Flavobacteriia</taxon>
        <taxon>Flavobacteriales</taxon>
        <taxon>Weeksellaceae</taxon>
        <taxon>Chryseobacterium group</taxon>
        <taxon>Chryseobacterium</taxon>
    </lineage>
</organism>
<gene>
    <name evidence="1" type="ORF">HNP24_001170</name>
</gene>
<accession>A0ABR6PWX4</accession>
<name>A0ABR6PWX4_9FLAO</name>
<evidence type="ECO:0000313" key="1">
    <source>
        <dbReference type="EMBL" id="MBB6330220.1"/>
    </source>
</evidence>
<proteinExistence type="predicted"/>
<dbReference type="Proteomes" id="UP000587367">
    <property type="component" value="Unassembled WGS sequence"/>
</dbReference>
<reference evidence="1 2" key="1">
    <citation type="submission" date="2020-08" db="EMBL/GenBank/DDBJ databases">
        <title>Functional genomics of gut bacteria from endangered species of beetles.</title>
        <authorList>
            <person name="Carlos-Shanley C."/>
        </authorList>
    </citation>
    <scope>NUCLEOTIDE SEQUENCE [LARGE SCALE GENOMIC DNA]</scope>
    <source>
        <strain evidence="1 2">S00068</strain>
    </source>
</reference>